<sequence length="715" mass="85330">MFSVFTSPKLINQLQEIFTSFKLFQVTLTKDYSSLENSEISHKFINSLCQTFCLPNTFLIEKCSAKQLRTPILKEKKGTIPILISKMYLILNRDINTKIQMKKRKKKKMKSNKIQLLSSEESGPELQPKQKNSIKTKKKQKQNSYQLLFEIQLGKRNLLELKIGRFGFAIPPQIKDILMQRELKNQISRQIYFEKIYVVNQGKNKIITMQRLECTEKDIIFLIFCLKYFLSLKEPNLQKTKNKKKKKKKKNIGSISDIDNDNGNSIDNNNQNKYQLKIHIKECIVKINEIVNVNLLNIDLNFDLKALELLTISINKINFNDQILKNGENFNQGKNSTNKQLSLIEINQQCENKEAIEIIFLQEKQMVISINNFYYFGNVMHLISLQLFKIQLFDFLKYFTDHLLVGYSYKINFNQKDNVNKENYHKKTPYNNKLRDVENFIPRKKIQFQTPTNYLNHDNNYNKKQFLNTFTWGMLQRGEQIAKFQLQILKFKQPLFLIQQSLNTLQKKKLKKTKKKYLKNKEKQKKFIGNNFEDSGYQKLFERVQFKSGFCLKRGKINKSWKKRWFILTEDRIRYYKHKQPDTEINHTELPLGIIPLSKTKKIVPSKELQNKNKNNKIIILKLPRRIYYIKPLQDAQDWYEKINYNIIFFQKLCFQTENVKKFKGFKSQSQEKLQLLDEKYIKKIYSDIEKHLIEMKNSHKKLIKILDIIHKNEN</sequence>
<feature type="compositionally biased region" description="Basic residues" evidence="1">
    <location>
        <begin position="240"/>
        <end position="251"/>
    </location>
</feature>
<evidence type="ECO:0000256" key="1">
    <source>
        <dbReference type="SAM" id="MobiDB-lite"/>
    </source>
</evidence>
<gene>
    <name evidence="3" type="ORF">M0812_08744</name>
</gene>
<feature type="compositionally biased region" description="Low complexity" evidence="1">
    <location>
        <begin position="252"/>
        <end position="266"/>
    </location>
</feature>
<dbReference type="AlphaFoldDB" id="A0AAV8A0G3"/>
<feature type="region of interest" description="Disordered" evidence="1">
    <location>
        <begin position="240"/>
        <end position="266"/>
    </location>
</feature>
<dbReference type="Pfam" id="PF00169">
    <property type="entry name" value="PH"/>
    <property type="match status" value="1"/>
</dbReference>
<dbReference type="PANTHER" id="PTHR14336">
    <property type="entry name" value="TANDEM PH DOMAIN CONTAINING PROTEIN"/>
    <property type="match status" value="1"/>
</dbReference>
<reference evidence="3" key="1">
    <citation type="submission" date="2022-08" db="EMBL/GenBank/DDBJ databases">
        <title>Novel sulphate-reducing endosymbionts in the free-living metamonad Anaeramoeba.</title>
        <authorList>
            <person name="Jerlstrom-Hultqvist J."/>
            <person name="Cepicka I."/>
            <person name="Gallot-Lavallee L."/>
            <person name="Salas-Leiva D."/>
            <person name="Curtis B.A."/>
            <person name="Zahonova K."/>
            <person name="Pipaliya S."/>
            <person name="Dacks J."/>
            <person name="Roger A.J."/>
        </authorList>
    </citation>
    <scope>NUCLEOTIDE SEQUENCE</scope>
    <source>
        <strain evidence="3">Busselton2</strain>
    </source>
</reference>
<proteinExistence type="predicted"/>
<organism evidence="3 4">
    <name type="scientific">Anaeramoeba flamelloides</name>
    <dbReference type="NCBI Taxonomy" id="1746091"/>
    <lineage>
        <taxon>Eukaryota</taxon>
        <taxon>Metamonada</taxon>
        <taxon>Anaeramoebidae</taxon>
        <taxon>Anaeramoeba</taxon>
    </lineage>
</organism>
<dbReference type="InterPro" id="IPR001849">
    <property type="entry name" value="PH_domain"/>
</dbReference>
<dbReference type="SMART" id="SM00233">
    <property type="entry name" value="PH"/>
    <property type="match status" value="1"/>
</dbReference>
<name>A0AAV8A0G3_9EUKA</name>
<dbReference type="Proteomes" id="UP001146793">
    <property type="component" value="Unassembled WGS sequence"/>
</dbReference>
<dbReference type="Gene3D" id="2.30.29.30">
    <property type="entry name" value="Pleckstrin-homology domain (PH domain)/Phosphotyrosine-binding domain (PTB)"/>
    <property type="match status" value="1"/>
</dbReference>
<dbReference type="InterPro" id="IPR051707">
    <property type="entry name" value="PI-Interact_SigTrans_Reg"/>
</dbReference>
<dbReference type="PROSITE" id="PS50003">
    <property type="entry name" value="PH_DOMAIN"/>
    <property type="match status" value="1"/>
</dbReference>
<evidence type="ECO:0000259" key="2">
    <source>
        <dbReference type="PROSITE" id="PS50003"/>
    </source>
</evidence>
<dbReference type="SUPFAM" id="SSF50729">
    <property type="entry name" value="PH domain-like"/>
    <property type="match status" value="1"/>
</dbReference>
<dbReference type="EMBL" id="JANTQA010000021">
    <property type="protein sequence ID" value="KAJ3446207.1"/>
    <property type="molecule type" value="Genomic_DNA"/>
</dbReference>
<comment type="caution">
    <text evidence="3">The sequence shown here is derived from an EMBL/GenBank/DDBJ whole genome shotgun (WGS) entry which is preliminary data.</text>
</comment>
<evidence type="ECO:0000313" key="4">
    <source>
        <dbReference type="Proteomes" id="UP001146793"/>
    </source>
</evidence>
<dbReference type="InterPro" id="IPR011993">
    <property type="entry name" value="PH-like_dom_sf"/>
</dbReference>
<feature type="domain" description="PH" evidence="2">
    <location>
        <begin position="544"/>
        <end position="648"/>
    </location>
</feature>
<protein>
    <submittedName>
        <fullName evidence="3">Tandem ph domain containing protein</fullName>
    </submittedName>
</protein>
<accession>A0AAV8A0G3</accession>
<evidence type="ECO:0000313" key="3">
    <source>
        <dbReference type="EMBL" id="KAJ3446207.1"/>
    </source>
</evidence>